<evidence type="ECO:0000313" key="6">
    <source>
        <dbReference type="Proteomes" id="UP000320533"/>
    </source>
</evidence>
<dbReference type="PANTHER" id="PTHR10628">
    <property type="entry name" value="SIALIDASE"/>
    <property type="match status" value="1"/>
</dbReference>
<dbReference type="GO" id="GO:0006689">
    <property type="term" value="P:ganglioside catabolic process"/>
    <property type="evidence" value="ECO:0007669"/>
    <property type="project" value="TreeGrafter"/>
</dbReference>
<dbReference type="InterPro" id="IPR036278">
    <property type="entry name" value="Sialidase_sf"/>
</dbReference>
<dbReference type="GO" id="GO:0004308">
    <property type="term" value="F:exo-alpha-sialidase activity"/>
    <property type="evidence" value="ECO:0007669"/>
    <property type="project" value="UniProtKB-EC"/>
</dbReference>
<dbReference type="EC" id="3.2.1.18" evidence="3"/>
<dbReference type="InterPro" id="IPR026856">
    <property type="entry name" value="Sialidase_fam"/>
</dbReference>
<dbReference type="Proteomes" id="UP000320533">
    <property type="component" value="Chromosome"/>
</dbReference>
<proteinExistence type="inferred from homology"/>
<dbReference type="Pfam" id="PF13088">
    <property type="entry name" value="BNR_2"/>
    <property type="match status" value="1"/>
</dbReference>
<evidence type="ECO:0000313" key="5">
    <source>
        <dbReference type="EMBL" id="BBK87330.1"/>
    </source>
</evidence>
<dbReference type="AlphaFoldDB" id="A0A4Y1VGR8"/>
<dbReference type="PANTHER" id="PTHR10628:SF30">
    <property type="entry name" value="EXO-ALPHA-SIALIDASE"/>
    <property type="match status" value="1"/>
</dbReference>
<sequence>MFYSAFPSAVKLSNGEILVSFRRAPDRKVFKEKKNNHLDPNSYLVVVRSKDGEHWTKEPELLYAHPFGGSQDPCLLKLKDGTLLCASYLWTFIRPDGLAVLKKPFVQNTDAVFAGGYLLRSYDDGRTWNDLIIPCSVPSEINYSGLGGKLPAYNRGALYEGKDGRIFWAVVASDTEALRNTSVYLLISKDKGKTWEYGTKIAKDKKVSFNETSMYETPNGDLIAFMRSEAFGDQACIARSIDGGKTFGEWKSMGFKGHPLQAMRLPDNRVLLTYGYRHEPCGVRARILNAECTDYATAPEIIIRDDADDGDVGYTWAVQLDEKRVLVVYYINFDRAKGTRHIQGSILEIEPQG</sequence>
<dbReference type="GO" id="GO:0016020">
    <property type="term" value="C:membrane"/>
    <property type="evidence" value="ECO:0007669"/>
    <property type="project" value="TreeGrafter"/>
</dbReference>
<dbReference type="InterPro" id="IPR011040">
    <property type="entry name" value="Sialidase"/>
</dbReference>
<name>A0A4Y1VGR8_BACUN</name>
<protein>
    <recommendedName>
        <fullName evidence="3">exo-alpha-sialidase</fullName>
        <ecNumber evidence="3">3.2.1.18</ecNumber>
    </recommendedName>
</protein>
<comment type="similarity">
    <text evidence="2">Belongs to the glycosyl hydrolase 33 family.</text>
</comment>
<dbReference type="KEGG" id="bun:Bun01g_17000"/>
<dbReference type="GO" id="GO:0005737">
    <property type="term" value="C:cytoplasm"/>
    <property type="evidence" value="ECO:0007669"/>
    <property type="project" value="TreeGrafter"/>
</dbReference>
<dbReference type="CDD" id="cd15482">
    <property type="entry name" value="Sialidase_non-viral"/>
    <property type="match status" value="1"/>
</dbReference>
<reference evidence="5 6" key="1">
    <citation type="submission" date="2019-06" db="EMBL/GenBank/DDBJ databases">
        <title>Complete genome sequence of Bacteroides uniformis NBRC 113350.</title>
        <authorList>
            <person name="Miura T."/>
            <person name="Furukawa M."/>
            <person name="Shimamura M."/>
            <person name="Ohyama Y."/>
            <person name="Yamazoe A."/>
            <person name="Kawasaki H."/>
        </authorList>
    </citation>
    <scope>NUCLEOTIDE SEQUENCE [LARGE SCALE GENOMIC DNA]</scope>
    <source>
        <strain evidence="5 6">NBRC 113350</strain>
    </source>
</reference>
<feature type="domain" description="Sialidase" evidence="4">
    <location>
        <begin position="117"/>
        <end position="277"/>
    </location>
</feature>
<evidence type="ECO:0000259" key="4">
    <source>
        <dbReference type="Pfam" id="PF13088"/>
    </source>
</evidence>
<evidence type="ECO:0000256" key="2">
    <source>
        <dbReference type="ARBA" id="ARBA00009348"/>
    </source>
</evidence>
<organism evidence="5 6">
    <name type="scientific">Bacteroides uniformis</name>
    <dbReference type="NCBI Taxonomy" id="820"/>
    <lineage>
        <taxon>Bacteria</taxon>
        <taxon>Pseudomonadati</taxon>
        <taxon>Bacteroidota</taxon>
        <taxon>Bacteroidia</taxon>
        <taxon>Bacteroidales</taxon>
        <taxon>Bacteroidaceae</taxon>
        <taxon>Bacteroides</taxon>
    </lineage>
</organism>
<dbReference type="EMBL" id="AP019724">
    <property type="protein sequence ID" value="BBK87330.1"/>
    <property type="molecule type" value="Genomic_DNA"/>
</dbReference>
<dbReference type="GO" id="GO:0009313">
    <property type="term" value="P:oligosaccharide catabolic process"/>
    <property type="evidence" value="ECO:0007669"/>
    <property type="project" value="TreeGrafter"/>
</dbReference>
<dbReference type="SUPFAM" id="SSF50939">
    <property type="entry name" value="Sialidases"/>
    <property type="match status" value="1"/>
</dbReference>
<evidence type="ECO:0000256" key="1">
    <source>
        <dbReference type="ARBA" id="ARBA00000427"/>
    </source>
</evidence>
<dbReference type="Gene3D" id="2.120.10.10">
    <property type="match status" value="1"/>
</dbReference>
<gene>
    <name evidence="5" type="ORF">Bun01g_17000</name>
</gene>
<accession>A0A4Y1VGR8</accession>
<comment type="catalytic activity">
    <reaction evidence="1">
        <text>Hydrolysis of alpha-(2-&gt;3)-, alpha-(2-&gt;6)-, alpha-(2-&gt;8)- glycosidic linkages of terminal sialic acid residues in oligosaccharides, glycoproteins, glycolipids, colominic acid and synthetic substrates.</text>
        <dbReference type="EC" id="3.2.1.18"/>
    </reaction>
</comment>
<evidence type="ECO:0000256" key="3">
    <source>
        <dbReference type="ARBA" id="ARBA00012733"/>
    </source>
</evidence>